<evidence type="ECO:0000256" key="3">
    <source>
        <dbReference type="ARBA" id="ARBA00022475"/>
    </source>
</evidence>
<organism evidence="11 12">
    <name type="scientific">Diploptera punctata</name>
    <name type="common">Pacific beetle cockroach</name>
    <dbReference type="NCBI Taxonomy" id="6984"/>
    <lineage>
        <taxon>Eukaryota</taxon>
        <taxon>Metazoa</taxon>
        <taxon>Ecdysozoa</taxon>
        <taxon>Arthropoda</taxon>
        <taxon>Hexapoda</taxon>
        <taxon>Insecta</taxon>
        <taxon>Pterygota</taxon>
        <taxon>Neoptera</taxon>
        <taxon>Polyneoptera</taxon>
        <taxon>Dictyoptera</taxon>
        <taxon>Blattodea</taxon>
        <taxon>Blaberoidea</taxon>
        <taxon>Blaberidae</taxon>
        <taxon>Diplopterinae</taxon>
        <taxon>Diploptera</taxon>
    </lineage>
</organism>
<sequence>MYPLHLFGDVSIAIFSDGFIYLVPCPNTLMKTEKVVALFRLSTWISMGFVFIFVSVLFWILSHYPTRRNDYTGFNLLSQCFSAAWAVLLGVSVPQMPLSLGTRNLFIIYVWYCFAISTVFQAYFTTYLVEPGYEARLETLDDVKRAGLTFGFYDILRDVEGIAALDELNTFESKTCLDFVECVRNVMFKKDSFTAAFRYLPFYVASMSGVYDHSKVVCFLDKAILTLPVGMVFPIGSPLLNIYNVHVRRCLEGGLLQVYMSQLEHVVNLKSNKTVEDNEFVVFSLTHLSPVFMLLFIGCILSVILFVCELIAVTSKIKNQD</sequence>
<keyword evidence="12" id="KW-1185">Reference proteome</keyword>
<keyword evidence="8" id="KW-0325">Glycoprotein</keyword>
<proteinExistence type="inferred from homology"/>
<evidence type="ECO:0000256" key="9">
    <source>
        <dbReference type="SAM" id="Phobius"/>
    </source>
</evidence>
<evidence type="ECO:0000259" key="10">
    <source>
        <dbReference type="Pfam" id="PF00060"/>
    </source>
</evidence>
<dbReference type="GO" id="GO:0005886">
    <property type="term" value="C:plasma membrane"/>
    <property type="evidence" value="ECO:0007669"/>
    <property type="project" value="UniProtKB-SubCell"/>
</dbReference>
<keyword evidence="5 9" id="KW-1133">Transmembrane helix</keyword>
<comment type="similarity">
    <text evidence="2">Belongs to the glutamate-gated ion channel (TC 1.A.10.1) family.</text>
</comment>
<dbReference type="PANTHER" id="PTHR42643">
    <property type="entry name" value="IONOTROPIC RECEPTOR 20A-RELATED"/>
    <property type="match status" value="1"/>
</dbReference>
<reference evidence="11" key="2">
    <citation type="submission" date="2023-05" db="EMBL/GenBank/DDBJ databases">
        <authorList>
            <person name="Fouks B."/>
        </authorList>
    </citation>
    <scope>NUCLEOTIDE SEQUENCE</scope>
    <source>
        <strain evidence="11">Stay&amp;Tobe</strain>
        <tissue evidence="11">Testes</tissue>
    </source>
</reference>
<name>A0AAD7ZE94_DIPPU</name>
<dbReference type="EMBL" id="JASPKZ010008863">
    <property type="protein sequence ID" value="KAJ9578745.1"/>
    <property type="molecule type" value="Genomic_DNA"/>
</dbReference>
<gene>
    <name evidence="11" type="ORF">L9F63_005034</name>
</gene>
<feature type="transmembrane region" description="Helical" evidence="9">
    <location>
        <begin position="73"/>
        <end position="93"/>
    </location>
</feature>
<dbReference type="PANTHER" id="PTHR42643:SF30">
    <property type="entry name" value="IONOTROPIC RECEPTOR 40A-RELATED"/>
    <property type="match status" value="1"/>
</dbReference>
<comment type="caution">
    <text evidence="11">The sequence shown here is derived from an EMBL/GenBank/DDBJ whole genome shotgun (WGS) entry which is preliminary data.</text>
</comment>
<comment type="subcellular location">
    <subcellularLocation>
        <location evidence="1">Cell membrane</location>
        <topology evidence="1">Multi-pass membrane protein</topology>
    </subcellularLocation>
</comment>
<keyword evidence="3" id="KW-1003">Cell membrane</keyword>
<keyword evidence="7" id="KW-0675">Receptor</keyword>
<evidence type="ECO:0000313" key="12">
    <source>
        <dbReference type="Proteomes" id="UP001233999"/>
    </source>
</evidence>
<evidence type="ECO:0000256" key="4">
    <source>
        <dbReference type="ARBA" id="ARBA00022692"/>
    </source>
</evidence>
<dbReference type="GO" id="GO:0015276">
    <property type="term" value="F:ligand-gated monoatomic ion channel activity"/>
    <property type="evidence" value="ECO:0007669"/>
    <property type="project" value="InterPro"/>
</dbReference>
<evidence type="ECO:0000256" key="1">
    <source>
        <dbReference type="ARBA" id="ARBA00004651"/>
    </source>
</evidence>
<feature type="transmembrane region" description="Helical" evidence="9">
    <location>
        <begin position="35"/>
        <end position="61"/>
    </location>
</feature>
<feature type="transmembrane region" description="Helical" evidence="9">
    <location>
        <begin position="291"/>
        <end position="313"/>
    </location>
</feature>
<feature type="transmembrane region" description="Helical" evidence="9">
    <location>
        <begin position="105"/>
        <end position="124"/>
    </location>
</feature>
<evidence type="ECO:0000256" key="2">
    <source>
        <dbReference type="ARBA" id="ARBA00008685"/>
    </source>
</evidence>
<evidence type="ECO:0000313" key="11">
    <source>
        <dbReference type="EMBL" id="KAJ9578745.1"/>
    </source>
</evidence>
<evidence type="ECO:0000256" key="5">
    <source>
        <dbReference type="ARBA" id="ARBA00022989"/>
    </source>
</evidence>
<reference evidence="11" key="1">
    <citation type="journal article" date="2023" name="IScience">
        <title>Live-bearing cockroach genome reveals convergent evolutionary mechanisms linked to viviparity in insects and beyond.</title>
        <authorList>
            <person name="Fouks B."/>
            <person name="Harrison M.C."/>
            <person name="Mikhailova A.A."/>
            <person name="Marchal E."/>
            <person name="English S."/>
            <person name="Carruthers M."/>
            <person name="Jennings E.C."/>
            <person name="Chiamaka E.L."/>
            <person name="Frigard R.A."/>
            <person name="Pippel M."/>
            <person name="Attardo G.M."/>
            <person name="Benoit J.B."/>
            <person name="Bornberg-Bauer E."/>
            <person name="Tobe S.S."/>
        </authorList>
    </citation>
    <scope>NUCLEOTIDE SEQUENCE</scope>
    <source>
        <strain evidence="11">Stay&amp;Tobe</strain>
    </source>
</reference>
<dbReference type="GO" id="GO:0050906">
    <property type="term" value="P:detection of stimulus involved in sensory perception"/>
    <property type="evidence" value="ECO:0007669"/>
    <property type="project" value="UniProtKB-ARBA"/>
</dbReference>
<dbReference type="InterPro" id="IPR052192">
    <property type="entry name" value="Insect_Ionotropic_Sensory_Rcpt"/>
</dbReference>
<evidence type="ECO:0000256" key="8">
    <source>
        <dbReference type="ARBA" id="ARBA00023180"/>
    </source>
</evidence>
<evidence type="ECO:0000256" key="7">
    <source>
        <dbReference type="ARBA" id="ARBA00023170"/>
    </source>
</evidence>
<dbReference type="AlphaFoldDB" id="A0AAD7ZE94"/>
<keyword evidence="6 9" id="KW-0472">Membrane</keyword>
<evidence type="ECO:0000256" key="6">
    <source>
        <dbReference type="ARBA" id="ARBA00023136"/>
    </source>
</evidence>
<dbReference type="Pfam" id="PF00060">
    <property type="entry name" value="Lig_chan"/>
    <property type="match status" value="1"/>
</dbReference>
<feature type="domain" description="Ionotropic glutamate receptor C-terminal" evidence="10">
    <location>
        <begin position="41"/>
        <end position="299"/>
    </location>
</feature>
<accession>A0AAD7ZE94</accession>
<feature type="transmembrane region" description="Helical" evidence="9">
    <location>
        <begin position="6"/>
        <end position="23"/>
    </location>
</feature>
<protein>
    <recommendedName>
        <fullName evidence="10">Ionotropic glutamate receptor C-terminal domain-containing protein</fullName>
    </recommendedName>
</protein>
<dbReference type="InterPro" id="IPR001320">
    <property type="entry name" value="Iontro_rcpt_C"/>
</dbReference>
<keyword evidence="4 9" id="KW-0812">Transmembrane</keyword>
<dbReference type="Gene3D" id="1.10.287.70">
    <property type="match status" value="1"/>
</dbReference>
<dbReference type="Proteomes" id="UP001233999">
    <property type="component" value="Unassembled WGS sequence"/>
</dbReference>